<keyword evidence="2" id="KW-1185">Reference proteome</keyword>
<dbReference type="OrthoDB" id="2013972at2759"/>
<reference evidence="1" key="1">
    <citation type="submission" date="2020-07" db="EMBL/GenBank/DDBJ databases">
        <title>Multicomponent nature underlies the extraordinary mechanical properties of spider dragline silk.</title>
        <authorList>
            <person name="Kono N."/>
            <person name="Nakamura H."/>
            <person name="Mori M."/>
            <person name="Yoshida Y."/>
            <person name="Ohtoshi R."/>
            <person name="Malay A.D."/>
            <person name="Moran D.A.P."/>
            <person name="Tomita M."/>
            <person name="Numata K."/>
            <person name="Arakawa K."/>
        </authorList>
    </citation>
    <scope>NUCLEOTIDE SEQUENCE</scope>
</reference>
<organism evidence="1 2">
    <name type="scientific">Trichonephila clavata</name>
    <name type="common">Joro spider</name>
    <name type="synonym">Nephila clavata</name>
    <dbReference type="NCBI Taxonomy" id="2740835"/>
    <lineage>
        <taxon>Eukaryota</taxon>
        <taxon>Metazoa</taxon>
        <taxon>Ecdysozoa</taxon>
        <taxon>Arthropoda</taxon>
        <taxon>Chelicerata</taxon>
        <taxon>Arachnida</taxon>
        <taxon>Araneae</taxon>
        <taxon>Araneomorphae</taxon>
        <taxon>Entelegynae</taxon>
        <taxon>Araneoidea</taxon>
        <taxon>Nephilidae</taxon>
        <taxon>Trichonephila</taxon>
    </lineage>
</organism>
<proteinExistence type="predicted"/>
<evidence type="ECO:0000313" key="2">
    <source>
        <dbReference type="Proteomes" id="UP000887116"/>
    </source>
</evidence>
<accession>A0A8X6IBK4</accession>
<dbReference type="EMBL" id="BMAO01011509">
    <property type="protein sequence ID" value="GFQ74280.1"/>
    <property type="molecule type" value="Genomic_DNA"/>
</dbReference>
<comment type="caution">
    <text evidence="1">The sequence shown here is derived from an EMBL/GenBank/DDBJ whole genome shotgun (WGS) entry which is preliminary data.</text>
</comment>
<dbReference type="AlphaFoldDB" id="A0A8X6IBK4"/>
<evidence type="ECO:0000313" key="1">
    <source>
        <dbReference type="EMBL" id="GFQ74280.1"/>
    </source>
</evidence>
<gene>
    <name evidence="1" type="primary">NCL1_45509</name>
    <name evidence="1" type="ORF">TNCT_392441</name>
</gene>
<protein>
    <submittedName>
        <fullName evidence="1">Uncharacterized protein</fullName>
    </submittedName>
</protein>
<dbReference type="Proteomes" id="UP000887116">
    <property type="component" value="Unassembled WGS sequence"/>
</dbReference>
<name>A0A8X6IBK4_TRICU</name>
<sequence>MLTLKELTLVKLAAGFFKDCDIRRNIFCSKDEIWNEVIKKRISAFGIPLTLQEDIIALMKPIELEITYWMEDHFGIFTGAQEFHLDFSFNPDGTVNRVKTADLLIHSKWLDLQTRFVLACQYWSSWDVRTFFRNLRKCESKKIRKKYSTANENLNEHEKSVAQWLFCYRNRHIEHPRGRCYQHCIWTYVSLQSRLLDHLSQEDRLSLLEDGFENTDWIHVQRFCFLRMSADHREVLLKRFPLKVLRIFLFWPCQRFFLDAANKVWDHLQGNDFTCLLHIIICQKILHLWKDFNYVNLLREFWHRSPDHLKQYVERTDIFEILMKIYKNGFQPKNVPGNFFLHNSKFTNNAFLCDDIVEQILRDQ</sequence>